<organism evidence="1 2">
    <name type="scientific">Streptomyces olivochromogenes</name>
    <dbReference type="NCBI Taxonomy" id="1963"/>
    <lineage>
        <taxon>Bacteria</taxon>
        <taxon>Bacillati</taxon>
        <taxon>Actinomycetota</taxon>
        <taxon>Actinomycetes</taxon>
        <taxon>Kitasatosporales</taxon>
        <taxon>Streptomycetaceae</taxon>
        <taxon>Streptomyces</taxon>
    </lineage>
</organism>
<dbReference type="STRING" id="1963.AQJ27_44810"/>
<keyword evidence="2" id="KW-1185">Reference proteome</keyword>
<name>A0A250VTA7_STROL</name>
<protein>
    <submittedName>
        <fullName evidence="1">Uncharacterized protein</fullName>
    </submittedName>
</protein>
<accession>A0A250VTA7</accession>
<evidence type="ECO:0000313" key="1">
    <source>
        <dbReference type="EMBL" id="GAX57334.1"/>
    </source>
</evidence>
<proteinExistence type="predicted"/>
<dbReference type="EMBL" id="BDQI01000034">
    <property type="protein sequence ID" value="GAX57334.1"/>
    <property type="molecule type" value="Genomic_DNA"/>
</dbReference>
<comment type="caution">
    <text evidence="1">The sequence shown here is derived from an EMBL/GenBank/DDBJ whole genome shotgun (WGS) entry which is preliminary data.</text>
</comment>
<dbReference type="AlphaFoldDB" id="A0A250VTA7"/>
<evidence type="ECO:0000313" key="2">
    <source>
        <dbReference type="Proteomes" id="UP000217446"/>
    </source>
</evidence>
<sequence>MPDISELLAGASPREVTVPVCLAGDAGAELEALEAELGQLGEWQPTSLGETNPAFELQERIAAARERVRETAVEFRFRALGHRAYSNLLAAHPAPKDSKEPYDAGTFLPAVLAACCVEPSLTPAQVDRLLDVVNDGTARMLFATALAVNEEPSPIPFS</sequence>
<dbReference type="RefSeq" id="WP_067382890.1">
    <property type="nucleotide sequence ID" value="NZ_BDQI01000034.1"/>
</dbReference>
<reference evidence="2" key="1">
    <citation type="submission" date="2017-05" db="EMBL/GenBank/DDBJ databases">
        <title>Streptomyces olivochromogenes NBRC 3561 whole genome shotgun sequence.</title>
        <authorList>
            <person name="Dohra H."/>
            <person name="Kodani S."/>
        </authorList>
    </citation>
    <scope>NUCLEOTIDE SEQUENCE [LARGE SCALE GENOMIC DNA]</scope>
    <source>
        <strain evidence="2">NBRC 3561</strain>
    </source>
</reference>
<gene>
    <name evidence="1" type="ORF">SO3561_08904</name>
</gene>
<dbReference type="Proteomes" id="UP000217446">
    <property type="component" value="Unassembled WGS sequence"/>
</dbReference>